<reference evidence="3" key="1">
    <citation type="submission" date="2025-08" db="UniProtKB">
        <authorList>
            <consortium name="RefSeq"/>
        </authorList>
    </citation>
    <scope>IDENTIFICATION</scope>
    <source>
        <tissue evidence="3">Whole insect</tissue>
    </source>
</reference>
<evidence type="ECO:0000256" key="1">
    <source>
        <dbReference type="SAM" id="MobiDB-lite"/>
    </source>
</evidence>
<evidence type="ECO:0000256" key="2">
    <source>
        <dbReference type="SAM" id="SignalP"/>
    </source>
</evidence>
<feature type="signal peptide" evidence="2">
    <location>
        <begin position="1"/>
        <end position="21"/>
    </location>
</feature>
<sequence>MYFWGVSLLIPPILCPYNVQGEDQTPDEHIEMSANATIPTEQTREDTIYGDIQQDTEQFTETVTSVANELLLDDTTESKAVYVDQSAYATEENLKPQWETKNKKDGKRGMTKRQAFEGS</sequence>
<protein>
    <submittedName>
        <fullName evidence="3">Uncharacterized protein LOC114341039</fullName>
    </submittedName>
</protein>
<feature type="compositionally biased region" description="Basic and acidic residues" evidence="1">
    <location>
        <begin position="94"/>
        <end position="103"/>
    </location>
</feature>
<dbReference type="RefSeq" id="XP_028147630.1">
    <property type="nucleotide sequence ID" value="XM_028291829.1"/>
</dbReference>
<name>A0A6P7GUU8_DIAVI</name>
<feature type="region of interest" description="Disordered" evidence="1">
    <location>
        <begin position="94"/>
        <end position="119"/>
    </location>
</feature>
<dbReference type="InParanoid" id="A0A6P7GUU8"/>
<keyword evidence="2" id="KW-0732">Signal</keyword>
<accession>A0A6P7GUU8</accession>
<gene>
    <name evidence="3" type="primary">LOC114341039</name>
</gene>
<evidence type="ECO:0000313" key="3">
    <source>
        <dbReference type="RefSeq" id="XP_028147630.1"/>
    </source>
</evidence>
<proteinExistence type="predicted"/>
<organism evidence="3">
    <name type="scientific">Diabrotica virgifera virgifera</name>
    <name type="common">western corn rootworm</name>
    <dbReference type="NCBI Taxonomy" id="50390"/>
    <lineage>
        <taxon>Eukaryota</taxon>
        <taxon>Metazoa</taxon>
        <taxon>Ecdysozoa</taxon>
        <taxon>Arthropoda</taxon>
        <taxon>Hexapoda</taxon>
        <taxon>Insecta</taxon>
        <taxon>Pterygota</taxon>
        <taxon>Neoptera</taxon>
        <taxon>Endopterygota</taxon>
        <taxon>Coleoptera</taxon>
        <taxon>Polyphaga</taxon>
        <taxon>Cucujiformia</taxon>
        <taxon>Chrysomeloidea</taxon>
        <taxon>Chrysomelidae</taxon>
        <taxon>Galerucinae</taxon>
        <taxon>Diabroticina</taxon>
        <taxon>Diabroticites</taxon>
        <taxon>Diabrotica</taxon>
    </lineage>
</organism>
<dbReference type="AlphaFoldDB" id="A0A6P7GUU8"/>
<feature type="chain" id="PRO_5027901991" evidence="2">
    <location>
        <begin position="22"/>
        <end position="119"/>
    </location>
</feature>